<evidence type="ECO:0000256" key="7">
    <source>
        <dbReference type="SAM" id="MobiDB-lite"/>
    </source>
</evidence>
<dbReference type="PANTHER" id="PTHR24055">
    <property type="entry name" value="MITOGEN-ACTIVATED PROTEIN KINASE"/>
    <property type="match status" value="1"/>
</dbReference>
<dbReference type="GO" id="GO:0005524">
    <property type="term" value="F:ATP binding"/>
    <property type="evidence" value="ECO:0007669"/>
    <property type="project" value="UniProtKB-UniRule"/>
</dbReference>
<evidence type="ECO:0000256" key="5">
    <source>
        <dbReference type="ARBA" id="ARBA00022840"/>
    </source>
</evidence>
<dbReference type="InterPro" id="IPR011009">
    <property type="entry name" value="Kinase-like_dom_sf"/>
</dbReference>
<dbReference type="AlphaFoldDB" id="A0A9K3CNU2"/>
<dbReference type="EMBL" id="BDIP01000192">
    <property type="protein sequence ID" value="GIQ80551.1"/>
    <property type="molecule type" value="Genomic_DNA"/>
</dbReference>
<dbReference type="GO" id="GO:0004674">
    <property type="term" value="F:protein serine/threonine kinase activity"/>
    <property type="evidence" value="ECO:0007669"/>
    <property type="project" value="UniProtKB-KW"/>
</dbReference>
<dbReference type="PROSITE" id="PS50011">
    <property type="entry name" value="PROTEIN_KINASE_DOM"/>
    <property type="match status" value="1"/>
</dbReference>
<keyword evidence="4" id="KW-0418">Kinase</keyword>
<evidence type="ECO:0000256" key="6">
    <source>
        <dbReference type="PROSITE-ProRule" id="PRU10141"/>
    </source>
</evidence>
<dbReference type="InterPro" id="IPR008271">
    <property type="entry name" value="Ser/Thr_kinase_AS"/>
</dbReference>
<evidence type="ECO:0000256" key="3">
    <source>
        <dbReference type="ARBA" id="ARBA00022741"/>
    </source>
</evidence>
<evidence type="ECO:0000256" key="4">
    <source>
        <dbReference type="ARBA" id="ARBA00022777"/>
    </source>
</evidence>
<proteinExistence type="predicted"/>
<dbReference type="FunFam" id="3.30.200.20:FF:000545">
    <property type="entry name" value="CMGC family protein kinase"/>
    <property type="match status" value="1"/>
</dbReference>
<dbReference type="InterPro" id="IPR050117">
    <property type="entry name" value="MAPK"/>
</dbReference>
<evidence type="ECO:0000313" key="9">
    <source>
        <dbReference type="EMBL" id="GIQ80551.1"/>
    </source>
</evidence>
<feature type="compositionally biased region" description="Basic and acidic residues" evidence="7">
    <location>
        <begin position="343"/>
        <end position="361"/>
    </location>
</feature>
<protein>
    <recommendedName>
        <fullName evidence="8">Protein kinase domain-containing protein</fullName>
    </recommendedName>
</protein>
<name>A0A9K3CNU2_9EUKA</name>
<organism evidence="9 10">
    <name type="scientific">Kipferlia bialata</name>
    <dbReference type="NCBI Taxonomy" id="797122"/>
    <lineage>
        <taxon>Eukaryota</taxon>
        <taxon>Metamonada</taxon>
        <taxon>Carpediemonas-like organisms</taxon>
        <taxon>Kipferlia</taxon>
    </lineage>
</organism>
<dbReference type="OrthoDB" id="2158884at2759"/>
<keyword evidence="1" id="KW-0723">Serine/threonine-protein kinase</keyword>
<dbReference type="Pfam" id="PF00069">
    <property type="entry name" value="Pkinase"/>
    <property type="match status" value="1"/>
</dbReference>
<feature type="region of interest" description="Disordered" evidence="7">
    <location>
        <begin position="480"/>
        <end position="514"/>
    </location>
</feature>
<dbReference type="CDD" id="cd07830">
    <property type="entry name" value="STKc_MAK_like"/>
    <property type="match status" value="1"/>
</dbReference>
<evidence type="ECO:0000313" key="10">
    <source>
        <dbReference type="Proteomes" id="UP000265618"/>
    </source>
</evidence>
<dbReference type="Proteomes" id="UP000265618">
    <property type="component" value="Unassembled WGS sequence"/>
</dbReference>
<keyword evidence="5 6" id="KW-0067">ATP-binding</keyword>
<dbReference type="InterPro" id="IPR000719">
    <property type="entry name" value="Prot_kinase_dom"/>
</dbReference>
<dbReference type="SUPFAM" id="SSF56112">
    <property type="entry name" value="Protein kinase-like (PK-like)"/>
    <property type="match status" value="1"/>
</dbReference>
<evidence type="ECO:0000256" key="2">
    <source>
        <dbReference type="ARBA" id="ARBA00022679"/>
    </source>
</evidence>
<comment type="caution">
    <text evidence="9">The sequence shown here is derived from an EMBL/GenBank/DDBJ whole genome shotgun (WGS) entry which is preliminary data.</text>
</comment>
<evidence type="ECO:0000259" key="8">
    <source>
        <dbReference type="PROSITE" id="PS50011"/>
    </source>
</evidence>
<keyword evidence="10" id="KW-1185">Reference proteome</keyword>
<sequence>MQTYKILEQIGDGAYGLVLKGIHRKDGHKVAIKRMKAKMPNWEECVQLSEVKSLMALKAHPNVIRLLEVVRDHDILNLVFEYIGGGDLYQLEMAKKRSGGFSVDEIRSLSWQILQALSYTHKNGFFHRDIKPENMLIAEGGVLKLGDFGLARQIRSQPPYTEYVSTRWYRAPEVLLRARDYNSPVDVWAVGCLIAELVLLRPLFPGKSEVDQLVQICASLGPPFETWQDGARLATRMQFRFPSVVCVPLSHTLSGCDPECLSLIQSMLRWDPQKRPSAQAALRHPFFIPMAQHKHAQLHGPGYNQLPSHQPPLPPSLNGRESKATRDREREGSRPGGSVSRGYEWDRDGDHTSQSQDKDSEVSLSAARAALARARGGGGEQYSGPDSEPGPICRSGSSSRPASQTQQRQGRPGSGQDYRAKAEEGLGLGRGDYEYEYGQRHMAGKAPSSRGHQYMGGMGDMAEEYGVGGVGGYSDPLDRDHAPGAVGTHTHGVGRGSGLGSVQYGQGSRGSRGAVSLSADLGSMDFDDNQLLDSLYDGDLGF</sequence>
<gene>
    <name evidence="9" type="ORF">KIPB_001367</name>
</gene>
<evidence type="ECO:0000256" key="1">
    <source>
        <dbReference type="ARBA" id="ARBA00022527"/>
    </source>
</evidence>
<feature type="region of interest" description="Disordered" evidence="7">
    <location>
        <begin position="298"/>
        <end position="419"/>
    </location>
</feature>
<dbReference type="Gene3D" id="3.30.200.20">
    <property type="entry name" value="Phosphorylase Kinase, domain 1"/>
    <property type="match status" value="1"/>
</dbReference>
<feature type="compositionally biased region" description="Polar residues" evidence="7">
    <location>
        <begin position="395"/>
        <end position="409"/>
    </location>
</feature>
<reference evidence="9 10" key="1">
    <citation type="journal article" date="2018" name="PLoS ONE">
        <title>The draft genome of Kipferlia bialata reveals reductive genome evolution in fornicate parasites.</title>
        <authorList>
            <person name="Tanifuji G."/>
            <person name="Takabayashi S."/>
            <person name="Kume K."/>
            <person name="Takagi M."/>
            <person name="Nakayama T."/>
            <person name="Kamikawa R."/>
            <person name="Inagaki Y."/>
            <person name="Hashimoto T."/>
        </authorList>
    </citation>
    <scope>NUCLEOTIDE SEQUENCE [LARGE SCALE GENOMIC DNA]</scope>
    <source>
        <strain evidence="9">NY0173</strain>
    </source>
</reference>
<feature type="domain" description="Protein kinase" evidence="8">
    <location>
        <begin position="4"/>
        <end position="287"/>
    </location>
</feature>
<dbReference type="SMART" id="SM00220">
    <property type="entry name" value="S_TKc"/>
    <property type="match status" value="1"/>
</dbReference>
<feature type="binding site" evidence="6">
    <location>
        <position position="33"/>
    </location>
    <ligand>
        <name>ATP</name>
        <dbReference type="ChEBI" id="CHEBI:30616"/>
    </ligand>
</feature>
<keyword evidence="2" id="KW-0808">Transferase</keyword>
<feature type="compositionally biased region" description="Basic and acidic residues" evidence="7">
    <location>
        <begin position="320"/>
        <end position="333"/>
    </location>
</feature>
<dbReference type="Gene3D" id="1.10.510.10">
    <property type="entry name" value="Transferase(Phosphotransferase) domain 1"/>
    <property type="match status" value="1"/>
</dbReference>
<dbReference type="PROSITE" id="PS00107">
    <property type="entry name" value="PROTEIN_KINASE_ATP"/>
    <property type="match status" value="1"/>
</dbReference>
<dbReference type="PROSITE" id="PS00108">
    <property type="entry name" value="PROTEIN_KINASE_ST"/>
    <property type="match status" value="1"/>
</dbReference>
<keyword evidence="3 6" id="KW-0547">Nucleotide-binding</keyword>
<dbReference type="FunFam" id="1.10.510.10:FF:000624">
    <property type="entry name" value="Mitogen-activated protein kinase"/>
    <property type="match status" value="1"/>
</dbReference>
<accession>A0A9K3CNU2</accession>
<dbReference type="InterPro" id="IPR017441">
    <property type="entry name" value="Protein_kinase_ATP_BS"/>
</dbReference>